<proteinExistence type="predicted"/>
<feature type="compositionally biased region" description="Low complexity" evidence="1">
    <location>
        <begin position="1"/>
        <end position="16"/>
    </location>
</feature>
<feature type="compositionally biased region" description="Gly residues" evidence="1">
    <location>
        <begin position="161"/>
        <end position="175"/>
    </location>
</feature>
<accession>A0A194S3J0</accession>
<gene>
    <name evidence="2" type="ORF">RHOBADRAFT_53984</name>
</gene>
<sequence length="211" mass="22088">CRLRSSSSRFAPSAGSTRTCLYAALRPPSPSSPRTSSTSKPRSLNATPTPRPPRRPRRRPARARPWAQGTLCSSASSARSASGRREVPGRGSSAVARRERTSSLRGRDRERSTHAPHHPLPPNLPLALSLAHQPRARASRPTVKPQPPPSAQAQQDQEGRAGAGGSSTGASGRGAGSDAADSLTTTAGESVSALRAERRGESCNAVVRSPV</sequence>
<name>A0A194S3J0_RHOGW</name>
<feature type="region of interest" description="Disordered" evidence="1">
    <location>
        <begin position="1"/>
        <end position="211"/>
    </location>
</feature>
<dbReference type="Proteomes" id="UP000053890">
    <property type="component" value="Unassembled WGS sequence"/>
</dbReference>
<feature type="non-terminal residue" evidence="2">
    <location>
        <position position="1"/>
    </location>
</feature>
<dbReference type="AlphaFoldDB" id="A0A194S3J0"/>
<evidence type="ECO:0000256" key="1">
    <source>
        <dbReference type="SAM" id="MobiDB-lite"/>
    </source>
</evidence>
<feature type="compositionally biased region" description="Low complexity" evidence="1">
    <location>
        <begin position="32"/>
        <end position="48"/>
    </location>
</feature>
<feature type="compositionally biased region" description="Basic residues" evidence="1">
    <location>
        <begin position="52"/>
        <end position="62"/>
    </location>
</feature>
<dbReference type="EMBL" id="KQ474079">
    <property type="protein sequence ID" value="KPV75089.1"/>
    <property type="molecule type" value="Genomic_DNA"/>
</dbReference>
<dbReference type="GeneID" id="28977541"/>
<keyword evidence="3" id="KW-1185">Reference proteome</keyword>
<feature type="compositionally biased region" description="Basic and acidic residues" evidence="1">
    <location>
        <begin position="96"/>
        <end position="113"/>
    </location>
</feature>
<evidence type="ECO:0000313" key="2">
    <source>
        <dbReference type="EMBL" id="KPV75089.1"/>
    </source>
</evidence>
<organism evidence="2 3">
    <name type="scientific">Rhodotorula graminis (strain WP1)</name>
    <dbReference type="NCBI Taxonomy" id="578459"/>
    <lineage>
        <taxon>Eukaryota</taxon>
        <taxon>Fungi</taxon>
        <taxon>Dikarya</taxon>
        <taxon>Basidiomycota</taxon>
        <taxon>Pucciniomycotina</taxon>
        <taxon>Microbotryomycetes</taxon>
        <taxon>Sporidiobolales</taxon>
        <taxon>Sporidiobolaceae</taxon>
        <taxon>Rhodotorula</taxon>
    </lineage>
</organism>
<dbReference type="RefSeq" id="XP_018271138.1">
    <property type="nucleotide sequence ID" value="XM_018417093.1"/>
</dbReference>
<reference evidence="2 3" key="1">
    <citation type="journal article" date="2015" name="Front. Microbiol.">
        <title>Genome sequence of the plant growth promoting endophytic yeast Rhodotorula graminis WP1.</title>
        <authorList>
            <person name="Firrincieli A."/>
            <person name="Otillar R."/>
            <person name="Salamov A."/>
            <person name="Schmutz J."/>
            <person name="Khan Z."/>
            <person name="Redman R.S."/>
            <person name="Fleck N.D."/>
            <person name="Lindquist E."/>
            <person name="Grigoriev I.V."/>
            <person name="Doty S.L."/>
        </authorList>
    </citation>
    <scope>NUCLEOTIDE SEQUENCE [LARGE SCALE GENOMIC DNA]</scope>
    <source>
        <strain evidence="2 3">WP1</strain>
    </source>
</reference>
<feature type="non-terminal residue" evidence="2">
    <location>
        <position position="211"/>
    </location>
</feature>
<protein>
    <submittedName>
        <fullName evidence="2">Uncharacterized protein</fullName>
    </submittedName>
</protein>
<evidence type="ECO:0000313" key="3">
    <source>
        <dbReference type="Proteomes" id="UP000053890"/>
    </source>
</evidence>